<dbReference type="Proteomes" id="UP000194945">
    <property type="component" value="Unassembled WGS sequence"/>
</dbReference>
<accession>A0A242ZCK3</accession>
<protein>
    <submittedName>
        <fullName evidence="1">Uncharacterized protein</fullName>
    </submittedName>
</protein>
<name>A0A242ZCK3_9BACI</name>
<organism evidence="1 2">
    <name type="scientific">Bacillus wiedmannii</name>
    <dbReference type="NCBI Taxonomy" id="1890302"/>
    <lineage>
        <taxon>Bacteria</taxon>
        <taxon>Bacillati</taxon>
        <taxon>Bacillota</taxon>
        <taxon>Bacilli</taxon>
        <taxon>Bacillales</taxon>
        <taxon>Bacillaceae</taxon>
        <taxon>Bacillus</taxon>
        <taxon>Bacillus cereus group</taxon>
    </lineage>
</organism>
<dbReference type="AlphaFoldDB" id="A0A242ZCK3"/>
<gene>
    <name evidence="1" type="ORF">BK730_09310</name>
</gene>
<sequence length="69" mass="8218">MQLSKLVQIVENKIFYLSAFLFEIDILSLDYYACEYITFFVVTEMIKLKIKKNMIIYVCISFKKMGEQS</sequence>
<proteinExistence type="predicted"/>
<reference evidence="1 2" key="1">
    <citation type="submission" date="2016-10" db="EMBL/GenBank/DDBJ databases">
        <title>Comparative genomics of Bacillus thuringiensis reveals a path to pathogens against multiple invertebrate hosts.</title>
        <authorList>
            <person name="Zheng J."/>
            <person name="Gao Q."/>
            <person name="Liu H."/>
            <person name="Peng D."/>
            <person name="Ruan L."/>
            <person name="Sun M."/>
        </authorList>
    </citation>
    <scope>NUCLEOTIDE SEQUENCE [LARGE SCALE GENOMIC DNA]</scope>
    <source>
        <strain evidence="1">BGSC 4BK1</strain>
    </source>
</reference>
<dbReference type="EMBL" id="NFDE01000042">
    <property type="protein sequence ID" value="OTX90636.1"/>
    <property type="molecule type" value="Genomic_DNA"/>
</dbReference>
<comment type="caution">
    <text evidence="1">The sequence shown here is derived from an EMBL/GenBank/DDBJ whole genome shotgun (WGS) entry which is preliminary data.</text>
</comment>
<evidence type="ECO:0000313" key="2">
    <source>
        <dbReference type="Proteomes" id="UP000194945"/>
    </source>
</evidence>
<evidence type="ECO:0000313" key="1">
    <source>
        <dbReference type="EMBL" id="OTX90636.1"/>
    </source>
</evidence>